<dbReference type="RefSeq" id="WP_147399799.1">
    <property type="nucleotide sequence ID" value="NZ_CP018937.1"/>
</dbReference>
<name>A0A9Q4JIR3_BACFG</name>
<accession>A0A9Q4JIR3</accession>
<proteinExistence type="predicted"/>
<dbReference type="Proteomes" id="UP001079672">
    <property type="component" value="Unassembled WGS sequence"/>
</dbReference>
<organism evidence="1 2">
    <name type="scientific">Bacteroides fragilis</name>
    <dbReference type="NCBI Taxonomy" id="817"/>
    <lineage>
        <taxon>Bacteria</taxon>
        <taxon>Pseudomonadati</taxon>
        <taxon>Bacteroidota</taxon>
        <taxon>Bacteroidia</taxon>
        <taxon>Bacteroidales</taxon>
        <taxon>Bacteroidaceae</taxon>
        <taxon>Bacteroides</taxon>
    </lineage>
</organism>
<evidence type="ECO:0000313" key="2">
    <source>
        <dbReference type="Proteomes" id="UP001079672"/>
    </source>
</evidence>
<reference evidence="1" key="1">
    <citation type="submission" date="2022-12" db="EMBL/GenBank/DDBJ databases">
        <title>Development of a Multilocus Sequence Typing Scheme for Bacteroides fragilis Based on Whole Genome Sequencing Data and Clinical Application.</title>
        <authorList>
            <person name="Nielsen F.D."/>
            <person name="Justesen U.S."/>
        </authorList>
    </citation>
    <scope>NUCLEOTIDE SEQUENCE</scope>
    <source>
        <strain evidence="1">BF_AM_ODE_DK_2015_4</strain>
    </source>
</reference>
<comment type="caution">
    <text evidence="1">The sequence shown here is derived from an EMBL/GenBank/DDBJ whole genome shotgun (WGS) entry which is preliminary data.</text>
</comment>
<evidence type="ECO:0000313" key="1">
    <source>
        <dbReference type="EMBL" id="MCZ2688411.1"/>
    </source>
</evidence>
<dbReference type="AlphaFoldDB" id="A0A9Q4JIR3"/>
<gene>
    <name evidence="1" type="ORF">O1433_12980</name>
</gene>
<protein>
    <submittedName>
        <fullName evidence="1">Uncharacterized protein</fullName>
    </submittedName>
</protein>
<dbReference type="EMBL" id="JAPTZU010000007">
    <property type="protein sequence ID" value="MCZ2688411.1"/>
    <property type="molecule type" value="Genomic_DNA"/>
</dbReference>
<sequence>MWHFLPAGTSSEYTAVLRPGIRQYFVRVYGGTSSGYTAVLRPGPWWINAAMQILNHCFTFGREASRLH</sequence>